<keyword evidence="3" id="KW-1185">Reference proteome</keyword>
<evidence type="ECO:0000313" key="2">
    <source>
        <dbReference type="EMBL" id="WOH01767.1"/>
    </source>
</evidence>
<proteinExistence type="predicted"/>
<organism evidence="1">
    <name type="scientific">Daucus carota subsp. sativus</name>
    <name type="common">Carrot</name>
    <dbReference type="NCBI Taxonomy" id="79200"/>
    <lineage>
        <taxon>Eukaryota</taxon>
        <taxon>Viridiplantae</taxon>
        <taxon>Streptophyta</taxon>
        <taxon>Embryophyta</taxon>
        <taxon>Tracheophyta</taxon>
        <taxon>Spermatophyta</taxon>
        <taxon>Magnoliopsida</taxon>
        <taxon>eudicotyledons</taxon>
        <taxon>Gunneridae</taxon>
        <taxon>Pentapetalae</taxon>
        <taxon>asterids</taxon>
        <taxon>campanulids</taxon>
        <taxon>Apiales</taxon>
        <taxon>Apiaceae</taxon>
        <taxon>Apioideae</taxon>
        <taxon>Scandiceae</taxon>
        <taxon>Daucinae</taxon>
        <taxon>Daucus</taxon>
        <taxon>Daucus sect. Daucus</taxon>
    </lineage>
</organism>
<protein>
    <submittedName>
        <fullName evidence="1">Uncharacterized protein</fullName>
    </submittedName>
</protein>
<dbReference type="EMBL" id="CP093347">
    <property type="protein sequence ID" value="WOH01767.1"/>
    <property type="molecule type" value="Genomic_DNA"/>
</dbReference>
<evidence type="ECO:0000313" key="1">
    <source>
        <dbReference type="EMBL" id="KZM95238.1"/>
    </source>
</evidence>
<dbReference type="AlphaFoldDB" id="A0A164Z2T5"/>
<gene>
    <name evidence="1" type="ORF">DCAR_018480</name>
    <name evidence="2" type="ORF">DCAR_0521152</name>
</gene>
<dbReference type="Proteomes" id="UP000077755">
    <property type="component" value="Chromosome 5"/>
</dbReference>
<dbReference type="Gramene" id="KZM95238">
    <property type="protein sequence ID" value="KZM95238"/>
    <property type="gene ID" value="DCAR_018480"/>
</dbReference>
<accession>A0A164Z2T5</accession>
<name>A0A164Z2T5_DAUCS</name>
<dbReference type="EMBL" id="LNRQ01000005">
    <property type="protein sequence ID" value="KZM95238.1"/>
    <property type="molecule type" value="Genomic_DNA"/>
</dbReference>
<reference evidence="1" key="1">
    <citation type="journal article" date="2016" name="Nat. Genet.">
        <title>A high-quality carrot genome assembly provides new insights into carotenoid accumulation and asterid genome evolution.</title>
        <authorList>
            <person name="Iorizzo M."/>
            <person name="Ellison S."/>
            <person name="Senalik D."/>
            <person name="Zeng P."/>
            <person name="Satapoomin P."/>
            <person name="Huang J."/>
            <person name="Bowman M."/>
            <person name="Iovene M."/>
            <person name="Sanseverino W."/>
            <person name="Cavagnaro P."/>
            <person name="Yildiz M."/>
            <person name="Macko-Podgorni A."/>
            <person name="Moranska E."/>
            <person name="Grzebelus E."/>
            <person name="Grzebelus D."/>
            <person name="Ashrafi H."/>
            <person name="Zheng Z."/>
            <person name="Cheng S."/>
            <person name="Spooner D."/>
            <person name="Van Deynze A."/>
            <person name="Simon P."/>
        </authorList>
    </citation>
    <scope>NUCLEOTIDE SEQUENCE [LARGE SCALE GENOMIC DNA]</scope>
    <source>
        <tissue evidence="1">Leaf</tissue>
    </source>
</reference>
<sequence>MIHRSGRPYRTPPFFLLGTQNLQSKAGISKLDELRPLQNIVSIHFTYKIIIIR</sequence>
<reference evidence="2" key="2">
    <citation type="submission" date="2022-03" db="EMBL/GenBank/DDBJ databases">
        <title>Draft title - Genomic analysis of global carrot germplasm unveils the trajectory of domestication and the origin of high carotenoid orange carrot.</title>
        <authorList>
            <person name="Iorizzo M."/>
            <person name="Ellison S."/>
            <person name="Senalik D."/>
            <person name="Macko-Podgorni A."/>
            <person name="Grzebelus D."/>
            <person name="Bostan H."/>
            <person name="Rolling W."/>
            <person name="Curaba J."/>
            <person name="Simon P."/>
        </authorList>
    </citation>
    <scope>NUCLEOTIDE SEQUENCE</scope>
    <source>
        <tissue evidence="2">Leaf</tissue>
    </source>
</reference>
<evidence type="ECO:0000313" key="3">
    <source>
        <dbReference type="Proteomes" id="UP000077755"/>
    </source>
</evidence>